<dbReference type="InterPro" id="IPR039445">
    <property type="entry name" value="DauR-like_HTH"/>
</dbReference>
<dbReference type="PANTHER" id="PTHR35568">
    <property type="entry name" value="TRANSCRIPTIONAL REGULATOR DAUR"/>
    <property type="match status" value="1"/>
</dbReference>
<proteinExistence type="predicted"/>
<dbReference type="InterPro" id="IPR013559">
    <property type="entry name" value="YheO"/>
</dbReference>
<dbReference type="InterPro" id="IPR039446">
    <property type="entry name" value="DauR-like"/>
</dbReference>
<dbReference type="AlphaFoldDB" id="A0A2A2MGL6"/>
<feature type="domain" description="YheO-like" evidence="1">
    <location>
        <begin position="27"/>
        <end position="147"/>
    </location>
</feature>
<keyword evidence="4" id="KW-1185">Reference proteome</keyword>
<dbReference type="OrthoDB" id="9796595at2"/>
<dbReference type="Pfam" id="PF13309">
    <property type="entry name" value="HTH_22"/>
    <property type="match status" value="1"/>
</dbReference>
<reference evidence="3 4" key="1">
    <citation type="submission" date="2017-08" db="EMBL/GenBank/DDBJ databases">
        <title>Draft Genome Sequence of Hafnia alvei CITHA-6 Isolated from Raw Bovine Milk.</title>
        <authorList>
            <person name="Culligan E.P."/>
            <person name="Mcsweeney A."/>
            <person name="O'Doherty C."/>
            <person name="Gleeson E."/>
            <person name="O'Riordan D."/>
            <person name="Sleator R.D."/>
        </authorList>
    </citation>
    <scope>NUCLEOTIDE SEQUENCE [LARGE SCALE GENOMIC DNA]</scope>
    <source>
        <strain evidence="3 4">CITHA-6</strain>
    </source>
</reference>
<dbReference type="Pfam" id="PF08348">
    <property type="entry name" value="PAS_6"/>
    <property type="match status" value="1"/>
</dbReference>
<evidence type="ECO:0000259" key="1">
    <source>
        <dbReference type="Pfam" id="PF08348"/>
    </source>
</evidence>
<evidence type="ECO:0000259" key="2">
    <source>
        <dbReference type="Pfam" id="PF13309"/>
    </source>
</evidence>
<name>A0A2A2MGL6_9GAMM</name>
<sequence length="245" mass="26622">MKTMLNEPCLSDTTDPAIITERRLVLKVLRSGLQMLGCVVGRNTEVVLHDLTHPENSVIDIVNGHVSGRRIGSSVLSGPQNDRGFSAVMQEIKNESCGEPSVVGGYETLTPTGKKLRSATVVYRDAQGHPFASLCVNADISGIEAAQACLAQLLASGIQTTEHPVSEPPDMEILMAEIIQDAMQCTDVKNGVMNKKAKLQAVRQMQERGIFIVKGGVEKAAKALGVTRYTIYNYLEEIRQSQTRV</sequence>
<evidence type="ECO:0008006" key="5">
    <source>
        <dbReference type="Google" id="ProtNLM"/>
    </source>
</evidence>
<evidence type="ECO:0000313" key="3">
    <source>
        <dbReference type="EMBL" id="PAV97767.1"/>
    </source>
</evidence>
<accession>A0A2A2MGL6</accession>
<gene>
    <name evidence="3" type="ORF">CJD50_08990</name>
</gene>
<evidence type="ECO:0000313" key="4">
    <source>
        <dbReference type="Proteomes" id="UP000218796"/>
    </source>
</evidence>
<dbReference type="Proteomes" id="UP000218796">
    <property type="component" value="Unassembled WGS sequence"/>
</dbReference>
<dbReference type="EMBL" id="NQMS01000002">
    <property type="protein sequence ID" value="PAV97767.1"/>
    <property type="molecule type" value="Genomic_DNA"/>
</dbReference>
<feature type="domain" description="Transcriptional regulator DauR-like HTH" evidence="2">
    <location>
        <begin position="175"/>
        <end position="235"/>
    </location>
</feature>
<dbReference type="RefSeq" id="WP_039186761.1">
    <property type="nucleotide sequence ID" value="NZ_CAUFSP010000001.1"/>
</dbReference>
<organism evidence="3 4">
    <name type="scientific">Hafnia paralvei</name>
    <dbReference type="NCBI Taxonomy" id="546367"/>
    <lineage>
        <taxon>Bacteria</taxon>
        <taxon>Pseudomonadati</taxon>
        <taxon>Pseudomonadota</taxon>
        <taxon>Gammaproteobacteria</taxon>
        <taxon>Enterobacterales</taxon>
        <taxon>Hafniaceae</taxon>
        <taxon>Hafnia</taxon>
    </lineage>
</organism>
<comment type="caution">
    <text evidence="3">The sequence shown here is derived from an EMBL/GenBank/DDBJ whole genome shotgun (WGS) entry which is preliminary data.</text>
</comment>
<dbReference type="PANTHER" id="PTHR35568:SF1">
    <property type="entry name" value="TRANSCRIPTIONAL REGULATOR DAUR"/>
    <property type="match status" value="1"/>
</dbReference>
<protein>
    <recommendedName>
        <fullName evidence="5">Transcriptional regulator</fullName>
    </recommendedName>
</protein>